<dbReference type="PANTHER" id="PTHR43875">
    <property type="entry name" value="MALTODEXTRIN IMPORT ATP-BINDING PROTEIN MSMX"/>
    <property type="match status" value="1"/>
</dbReference>
<dbReference type="PROSITE" id="PS00211">
    <property type="entry name" value="ABC_TRANSPORTER_1"/>
    <property type="match status" value="1"/>
</dbReference>
<evidence type="ECO:0000313" key="5">
    <source>
        <dbReference type="EMBL" id="SFS32819.1"/>
    </source>
</evidence>
<feature type="domain" description="ABC transporter" evidence="4">
    <location>
        <begin position="4"/>
        <end position="235"/>
    </location>
</feature>
<gene>
    <name evidence="5" type="ORF">SAMN05444972_101225</name>
</gene>
<dbReference type="GO" id="GO:0005524">
    <property type="term" value="F:ATP binding"/>
    <property type="evidence" value="ECO:0007669"/>
    <property type="project" value="UniProtKB-KW"/>
</dbReference>
<dbReference type="PROSITE" id="PS50893">
    <property type="entry name" value="ABC_TRANSPORTER_2"/>
    <property type="match status" value="1"/>
</dbReference>
<dbReference type="NCBIfam" id="NF008653">
    <property type="entry name" value="PRK11650.1"/>
    <property type="match status" value="1"/>
</dbReference>
<dbReference type="RefSeq" id="WP_091832555.1">
    <property type="nucleotide sequence ID" value="NZ_FPAA01000001.1"/>
</dbReference>
<keyword evidence="1" id="KW-0813">Transport</keyword>
<dbReference type="InterPro" id="IPR003439">
    <property type="entry name" value="ABC_transporter-like_ATP-bd"/>
</dbReference>
<keyword evidence="2" id="KW-0547">Nucleotide-binding</keyword>
<dbReference type="EMBL" id="FPAA01000001">
    <property type="protein sequence ID" value="SFS32819.1"/>
    <property type="molecule type" value="Genomic_DNA"/>
</dbReference>
<dbReference type="PANTHER" id="PTHR43875:SF1">
    <property type="entry name" value="OSMOPROTECTIVE COMPOUNDS UPTAKE ATP-BINDING PROTEIN GGTA"/>
    <property type="match status" value="1"/>
</dbReference>
<dbReference type="InterPro" id="IPR027417">
    <property type="entry name" value="P-loop_NTPase"/>
</dbReference>
<reference evidence="6" key="1">
    <citation type="submission" date="2016-10" db="EMBL/GenBank/DDBJ databases">
        <authorList>
            <person name="Varghese N."/>
            <person name="Submissions S."/>
        </authorList>
    </citation>
    <scope>NUCLEOTIDE SEQUENCE [LARGE SCALE GENOMIC DNA]</scope>
    <source>
        <strain evidence="6">DSM 45789</strain>
    </source>
</reference>
<dbReference type="InterPro" id="IPR017871">
    <property type="entry name" value="ABC_transporter-like_CS"/>
</dbReference>
<dbReference type="Gene3D" id="3.40.50.300">
    <property type="entry name" value="P-loop containing nucleotide triphosphate hydrolases"/>
    <property type="match status" value="1"/>
</dbReference>
<dbReference type="SUPFAM" id="SSF50331">
    <property type="entry name" value="MOP-like"/>
    <property type="match status" value="1"/>
</dbReference>
<evidence type="ECO:0000256" key="2">
    <source>
        <dbReference type="ARBA" id="ARBA00022741"/>
    </source>
</evidence>
<organism evidence="5 6">
    <name type="scientific">Marininema halotolerans</name>
    <dbReference type="NCBI Taxonomy" id="1155944"/>
    <lineage>
        <taxon>Bacteria</taxon>
        <taxon>Bacillati</taxon>
        <taxon>Bacillota</taxon>
        <taxon>Bacilli</taxon>
        <taxon>Bacillales</taxon>
        <taxon>Thermoactinomycetaceae</taxon>
        <taxon>Marininema</taxon>
    </lineage>
</organism>
<dbReference type="SMART" id="SM00382">
    <property type="entry name" value="AAA"/>
    <property type="match status" value="1"/>
</dbReference>
<dbReference type="InterPro" id="IPR040582">
    <property type="entry name" value="OB_MalK-like"/>
</dbReference>
<keyword evidence="6" id="KW-1185">Reference proteome</keyword>
<dbReference type="Gene3D" id="2.40.50.140">
    <property type="entry name" value="Nucleic acid-binding proteins"/>
    <property type="match status" value="1"/>
</dbReference>
<dbReference type="InterPro" id="IPR003593">
    <property type="entry name" value="AAA+_ATPase"/>
</dbReference>
<dbReference type="CDD" id="cd03301">
    <property type="entry name" value="ABC_MalK_N"/>
    <property type="match status" value="1"/>
</dbReference>
<keyword evidence="3 5" id="KW-0067">ATP-binding</keyword>
<dbReference type="Gene3D" id="2.40.50.100">
    <property type="match status" value="1"/>
</dbReference>
<dbReference type="AlphaFoldDB" id="A0A1I6NY72"/>
<evidence type="ECO:0000256" key="3">
    <source>
        <dbReference type="ARBA" id="ARBA00022840"/>
    </source>
</evidence>
<dbReference type="FunFam" id="3.40.50.300:FF:000042">
    <property type="entry name" value="Maltose/maltodextrin ABC transporter, ATP-binding protein"/>
    <property type="match status" value="1"/>
</dbReference>
<dbReference type="InterPro" id="IPR012340">
    <property type="entry name" value="NA-bd_OB-fold"/>
</dbReference>
<dbReference type="InterPro" id="IPR047641">
    <property type="entry name" value="ABC_transpr_MalK/UgpC-like"/>
</dbReference>
<dbReference type="GO" id="GO:0055052">
    <property type="term" value="C:ATP-binding cassette (ABC) transporter complex, substrate-binding subunit-containing"/>
    <property type="evidence" value="ECO:0007669"/>
    <property type="project" value="TreeGrafter"/>
</dbReference>
<dbReference type="InterPro" id="IPR008995">
    <property type="entry name" value="Mo/tungstate-bd_C_term_dom"/>
</dbReference>
<name>A0A1I6NY72_9BACL</name>
<evidence type="ECO:0000256" key="1">
    <source>
        <dbReference type="ARBA" id="ARBA00022448"/>
    </source>
</evidence>
<dbReference type="Proteomes" id="UP000198660">
    <property type="component" value="Unassembled WGS sequence"/>
</dbReference>
<dbReference type="GO" id="GO:0140359">
    <property type="term" value="F:ABC-type transporter activity"/>
    <property type="evidence" value="ECO:0007669"/>
    <property type="project" value="InterPro"/>
</dbReference>
<dbReference type="SUPFAM" id="SSF52540">
    <property type="entry name" value="P-loop containing nucleoside triphosphate hydrolases"/>
    <property type="match status" value="1"/>
</dbReference>
<dbReference type="OrthoDB" id="2374252at2"/>
<sequence length="372" mass="42009">MAQMKLNHLSKQYEDGVTAISDFHLHIHDQEFLVLVGPSGCGKSTLLRMIVGLERITSGELIIGEEIVNEVPAKDRDIAMVFQGFALYPYMSVYDNLAFGLKLKKYDPSLISKRVRPIAKLLGLENRLDQKPDALSGGERQRVALGRAIVCEPRVFLMDEPLSNLDAQLRVQMRSEIIQVHRQLKATTIYVTHDQTEAMTMADRIVVMREGVIQQVATPSTIYRHPANLFVAGFIGSPSMNFAEGRLFEEMGRVFFRGNGLQVELSNAQSHQLREDGYIGKEVIFGFRPENIQQDPQWLQPESTCHVRGRVEVAENMGSEMVLYLSGIADKWITARIRHPYQSCFAIGTELSLTLDISQVHIFDKETEKAVF</sequence>
<accession>A0A1I6NY72</accession>
<dbReference type="GO" id="GO:0016887">
    <property type="term" value="F:ATP hydrolysis activity"/>
    <property type="evidence" value="ECO:0007669"/>
    <property type="project" value="InterPro"/>
</dbReference>
<dbReference type="Pfam" id="PF00005">
    <property type="entry name" value="ABC_tran"/>
    <property type="match status" value="1"/>
</dbReference>
<dbReference type="Pfam" id="PF17912">
    <property type="entry name" value="OB_MalK"/>
    <property type="match status" value="1"/>
</dbReference>
<evidence type="ECO:0000313" key="6">
    <source>
        <dbReference type="Proteomes" id="UP000198660"/>
    </source>
</evidence>
<keyword evidence="5" id="KW-0762">Sugar transport</keyword>
<dbReference type="InterPro" id="IPR015855">
    <property type="entry name" value="ABC_transpr_MalK-like"/>
</dbReference>
<protein>
    <submittedName>
        <fullName evidence="5">Multiple sugar transport system ATP-binding protein</fullName>
    </submittedName>
</protein>
<dbReference type="GO" id="GO:0008643">
    <property type="term" value="P:carbohydrate transport"/>
    <property type="evidence" value="ECO:0007669"/>
    <property type="project" value="InterPro"/>
</dbReference>
<evidence type="ECO:0000259" key="4">
    <source>
        <dbReference type="PROSITE" id="PS50893"/>
    </source>
</evidence>
<proteinExistence type="predicted"/>